<gene>
    <name evidence="2" type="ORF">GL286_19420</name>
</gene>
<dbReference type="GO" id="GO:0043448">
    <property type="term" value="P:alkane catabolic process"/>
    <property type="evidence" value="ECO:0007669"/>
    <property type="project" value="TreeGrafter"/>
</dbReference>
<protein>
    <submittedName>
        <fullName evidence="2">Uncharacterized protein</fullName>
    </submittedName>
</protein>
<organism evidence="2 3">
    <name type="scientific">Paracoccus aestuariivivens</name>
    <dbReference type="NCBI Taxonomy" id="1820333"/>
    <lineage>
        <taxon>Bacteria</taxon>
        <taxon>Pseudomonadati</taxon>
        <taxon>Pseudomonadota</taxon>
        <taxon>Alphaproteobacteria</taxon>
        <taxon>Rhodobacterales</taxon>
        <taxon>Paracoccaceae</taxon>
        <taxon>Paracoccus</taxon>
    </lineage>
</organism>
<dbReference type="EMBL" id="WMIE01000022">
    <property type="protein sequence ID" value="MTH79882.1"/>
    <property type="molecule type" value="Genomic_DNA"/>
</dbReference>
<evidence type="ECO:0000313" key="2">
    <source>
        <dbReference type="EMBL" id="MTH79882.1"/>
    </source>
</evidence>
<dbReference type="OrthoDB" id="9800666at2"/>
<comment type="caution">
    <text evidence="2">The sequence shown here is derived from an EMBL/GenBank/DDBJ whole genome shotgun (WGS) entry which is preliminary data.</text>
</comment>
<dbReference type="Proteomes" id="UP000478183">
    <property type="component" value="Unassembled WGS sequence"/>
</dbReference>
<name>A0A6L6JCN8_9RHOB</name>
<dbReference type="Pfam" id="PF03640">
    <property type="entry name" value="Lipoprotein_15"/>
    <property type="match status" value="1"/>
</dbReference>
<dbReference type="PANTHER" id="PTHR39335">
    <property type="entry name" value="BLL4220 PROTEIN"/>
    <property type="match status" value="1"/>
</dbReference>
<evidence type="ECO:0000313" key="3">
    <source>
        <dbReference type="Proteomes" id="UP000478183"/>
    </source>
</evidence>
<evidence type="ECO:0000256" key="1">
    <source>
        <dbReference type="SAM" id="MobiDB-lite"/>
    </source>
</evidence>
<reference evidence="2 3" key="1">
    <citation type="submission" date="2019-11" db="EMBL/GenBank/DDBJ databases">
        <authorList>
            <person name="Dong K."/>
        </authorList>
    </citation>
    <scope>NUCLEOTIDE SEQUENCE [LARGE SCALE GENOMIC DNA]</scope>
    <source>
        <strain evidence="2 3">NBRC 111993</strain>
    </source>
</reference>
<accession>A0A6L6JCN8</accession>
<proteinExistence type="predicted"/>
<dbReference type="PANTHER" id="PTHR39335:SF1">
    <property type="entry name" value="BLL4220 PROTEIN"/>
    <property type="match status" value="1"/>
</dbReference>
<sequence>MHGASSCNPAVRPAGHEMSVRRKRSVTHANQWHPAKPDLRLITLLSTGSAGPAKAVVCHLDNADTEALTGGAGMARCSFYEHQRAKSFCDGNCAANWPRFIAAVGATVMEATRRANGKDRQRQWTRAGKTLYLWFVNHATGHVTGDGVSGIWHIARTW</sequence>
<dbReference type="AlphaFoldDB" id="A0A6L6JCN8"/>
<keyword evidence="3" id="KW-1185">Reference proteome</keyword>
<feature type="region of interest" description="Disordered" evidence="1">
    <location>
        <begin position="1"/>
        <end position="30"/>
    </location>
</feature>
<dbReference type="InterPro" id="IPR005297">
    <property type="entry name" value="Lipoprotein_repeat"/>
</dbReference>